<keyword evidence="1" id="KW-0472">Membrane</keyword>
<feature type="transmembrane region" description="Helical" evidence="1">
    <location>
        <begin position="32"/>
        <end position="53"/>
    </location>
</feature>
<proteinExistence type="predicted"/>
<keyword evidence="1" id="KW-1133">Transmembrane helix</keyword>
<reference evidence="3" key="1">
    <citation type="submission" date="2016-10" db="EMBL/GenBank/DDBJ databases">
        <authorList>
            <person name="Varghese N."/>
            <person name="Submissions S."/>
        </authorList>
    </citation>
    <scope>NUCLEOTIDE SEQUENCE [LARGE SCALE GENOMIC DNA]</scope>
    <source>
        <strain evidence="3">CGMCC 1.11014</strain>
    </source>
</reference>
<evidence type="ECO:0000313" key="2">
    <source>
        <dbReference type="EMBL" id="SFU29233.1"/>
    </source>
</evidence>
<accession>A0A1I7EZ81</accession>
<sequence length="265" mass="28470">MANARNTNDHEPIDLANLSLVALLQRAKLGQLFAVLASVLAMIAAGFTAGYHLNGISGGSALAAQKAELLEDCGKRTKELEKANATLIGMRPGTPPATRDLCKQEIIDAQRPGADKVADLSSKAREANEKLNACLVDLRTERNMPSKAAAPFIPAQESATQSALTACTNEVNALKVRQPAPLNTYYINAHLRRTSFGECTAAALDAATKLNVVGRRNEDEVHLTTPDGYYCSMYCGEIKVISCNGPVYSTARVFSDRLTKYLDAK</sequence>
<name>A0A1I7EZ81_9BURK</name>
<gene>
    <name evidence="2" type="ORF">SAMN05216552_1001261</name>
</gene>
<dbReference type="Proteomes" id="UP000199391">
    <property type="component" value="Unassembled WGS sequence"/>
</dbReference>
<evidence type="ECO:0000256" key="1">
    <source>
        <dbReference type="SAM" id="Phobius"/>
    </source>
</evidence>
<dbReference type="EMBL" id="FPBO01000001">
    <property type="protein sequence ID" value="SFU29233.1"/>
    <property type="molecule type" value="Genomic_DNA"/>
</dbReference>
<evidence type="ECO:0000313" key="3">
    <source>
        <dbReference type="Proteomes" id="UP000199391"/>
    </source>
</evidence>
<dbReference type="RefSeq" id="WP_093552659.1">
    <property type="nucleotide sequence ID" value="NZ_FPBO01000001.1"/>
</dbReference>
<keyword evidence="1" id="KW-0812">Transmembrane</keyword>
<dbReference type="AlphaFoldDB" id="A0A1I7EZ81"/>
<keyword evidence="3" id="KW-1185">Reference proteome</keyword>
<organism evidence="2 3">
    <name type="scientific">Pseudoduganella namucuonensis</name>
    <dbReference type="NCBI Taxonomy" id="1035707"/>
    <lineage>
        <taxon>Bacteria</taxon>
        <taxon>Pseudomonadati</taxon>
        <taxon>Pseudomonadota</taxon>
        <taxon>Betaproteobacteria</taxon>
        <taxon>Burkholderiales</taxon>
        <taxon>Oxalobacteraceae</taxon>
        <taxon>Telluria group</taxon>
        <taxon>Pseudoduganella</taxon>
    </lineage>
</organism>
<protein>
    <submittedName>
        <fullName evidence="2">Uncharacterized protein</fullName>
    </submittedName>
</protein>